<dbReference type="PROSITE" id="PS50208">
    <property type="entry name" value="CASPASE_P20"/>
    <property type="match status" value="1"/>
</dbReference>
<evidence type="ECO:0000259" key="3">
    <source>
        <dbReference type="PROSITE" id="PS50207"/>
    </source>
</evidence>
<keyword evidence="6" id="KW-1185">Reference proteome</keyword>
<dbReference type="Pfam" id="PF00656">
    <property type="entry name" value="Peptidase_C14"/>
    <property type="match status" value="1"/>
</dbReference>
<dbReference type="InterPro" id="IPR001309">
    <property type="entry name" value="Pept_C14_p20"/>
</dbReference>
<dbReference type="PANTHER" id="PTHR22576:SF41">
    <property type="entry name" value="CASPASE 14, APOPTOSIS-RELATED CYSTEINE PEPTIDASE"/>
    <property type="match status" value="1"/>
</dbReference>
<dbReference type="InterPro" id="IPR029030">
    <property type="entry name" value="Caspase-like_dom_sf"/>
</dbReference>
<sequence length="336" mass="39025">MQGRNERESSSIVSQEVIQPKNQRYQEESIFGRFTENLRYLEDPLEYRREGSEPGLVLVFNQETFDNGSPTRDGSLKDVEDIVTCLTRLGFNISSKHIFTDLTKDEIFKNVDAILASDLSEYNSVLVFVLTHGDYENYLHSRTTSFLADEFWLKFVRCPKLDKIPKMFTIQACKGTEKTTSSGEVKDTLLVPMSTFSIKNIFSDMLIVYSTLEGKYAFRHNTNGTWLIQEICKNFTAYGRRDDVFSMLTRVIKCVSKNYFDQEKQEVVKQLPVIVSTLSKKFYLNKNKDRHHILESIENQVEILKLSRSIREKVVTIHRRDEETKNTKDKAKSSKK</sequence>
<comment type="caution">
    <text evidence="5">The sequence shown here is derived from an EMBL/GenBank/DDBJ whole genome shotgun (WGS) entry which is preliminary data.</text>
</comment>
<dbReference type="InterPro" id="IPR011600">
    <property type="entry name" value="Pept_C14_caspase"/>
</dbReference>
<dbReference type="InterPro" id="IPR002138">
    <property type="entry name" value="Pept_C14_p10"/>
</dbReference>
<feature type="domain" description="Caspase family p10" evidence="3">
    <location>
        <begin position="203"/>
        <end position="286"/>
    </location>
</feature>
<evidence type="ECO:0000313" key="5">
    <source>
        <dbReference type="EMBL" id="KAL3285177.1"/>
    </source>
</evidence>
<dbReference type="SMART" id="SM00115">
    <property type="entry name" value="CASc"/>
    <property type="match status" value="1"/>
</dbReference>
<feature type="domain" description="Caspase family p20" evidence="4">
    <location>
        <begin position="53"/>
        <end position="177"/>
    </location>
</feature>
<reference evidence="5 6" key="1">
    <citation type="journal article" date="2021" name="BMC Biol.">
        <title>Horizontally acquired antibacterial genes associated with adaptive radiation of ladybird beetles.</title>
        <authorList>
            <person name="Li H.S."/>
            <person name="Tang X.F."/>
            <person name="Huang Y.H."/>
            <person name="Xu Z.Y."/>
            <person name="Chen M.L."/>
            <person name="Du X.Y."/>
            <person name="Qiu B.Y."/>
            <person name="Chen P.T."/>
            <person name="Zhang W."/>
            <person name="Slipinski A."/>
            <person name="Escalona H.E."/>
            <person name="Waterhouse R.M."/>
            <person name="Zwick A."/>
            <person name="Pang H."/>
        </authorList>
    </citation>
    <scope>NUCLEOTIDE SEQUENCE [LARGE SCALE GENOMIC DNA]</scope>
    <source>
        <strain evidence="5">SYSU2018</strain>
    </source>
</reference>
<dbReference type="EMBL" id="JABFTP020000165">
    <property type="protein sequence ID" value="KAL3285177.1"/>
    <property type="molecule type" value="Genomic_DNA"/>
</dbReference>
<dbReference type="SUPFAM" id="SSF52129">
    <property type="entry name" value="Caspase-like"/>
    <property type="match status" value="1"/>
</dbReference>
<gene>
    <name evidence="5" type="ORF">HHI36_019296</name>
</gene>
<evidence type="ECO:0000313" key="6">
    <source>
        <dbReference type="Proteomes" id="UP001516400"/>
    </source>
</evidence>
<evidence type="ECO:0000256" key="2">
    <source>
        <dbReference type="RuleBase" id="RU003971"/>
    </source>
</evidence>
<evidence type="ECO:0000256" key="1">
    <source>
        <dbReference type="ARBA" id="ARBA00010134"/>
    </source>
</evidence>
<accession>A0ABD2P389</accession>
<dbReference type="Proteomes" id="UP001516400">
    <property type="component" value="Unassembled WGS sequence"/>
</dbReference>
<protein>
    <submittedName>
        <fullName evidence="5">Uncharacterized protein</fullName>
    </submittedName>
</protein>
<name>A0ABD2P389_9CUCU</name>
<dbReference type="Gene3D" id="3.40.50.1460">
    <property type="match status" value="1"/>
</dbReference>
<comment type="similarity">
    <text evidence="1 2">Belongs to the peptidase C14A family.</text>
</comment>
<dbReference type="AlphaFoldDB" id="A0ABD2P389"/>
<evidence type="ECO:0000259" key="4">
    <source>
        <dbReference type="PROSITE" id="PS50208"/>
    </source>
</evidence>
<dbReference type="PANTHER" id="PTHR22576">
    <property type="entry name" value="MUCOSA ASSOCIATED LYMPHOID TISSUE LYMPHOMA TRANSLOCATION PROTEIN 1/PARACASPASE"/>
    <property type="match status" value="1"/>
</dbReference>
<dbReference type="InterPro" id="IPR015917">
    <property type="entry name" value="Pept_C14A"/>
</dbReference>
<dbReference type="InterPro" id="IPR052039">
    <property type="entry name" value="Caspase-related_regulators"/>
</dbReference>
<organism evidence="5 6">
    <name type="scientific">Cryptolaemus montrouzieri</name>
    <dbReference type="NCBI Taxonomy" id="559131"/>
    <lineage>
        <taxon>Eukaryota</taxon>
        <taxon>Metazoa</taxon>
        <taxon>Ecdysozoa</taxon>
        <taxon>Arthropoda</taxon>
        <taxon>Hexapoda</taxon>
        <taxon>Insecta</taxon>
        <taxon>Pterygota</taxon>
        <taxon>Neoptera</taxon>
        <taxon>Endopterygota</taxon>
        <taxon>Coleoptera</taxon>
        <taxon>Polyphaga</taxon>
        <taxon>Cucujiformia</taxon>
        <taxon>Coccinelloidea</taxon>
        <taxon>Coccinellidae</taxon>
        <taxon>Scymninae</taxon>
        <taxon>Scymnini</taxon>
        <taxon>Cryptolaemus</taxon>
    </lineage>
</organism>
<proteinExistence type="inferred from homology"/>
<dbReference type="PRINTS" id="PR00376">
    <property type="entry name" value="IL1BCENZYME"/>
</dbReference>
<dbReference type="PROSITE" id="PS50207">
    <property type="entry name" value="CASPASE_P10"/>
    <property type="match status" value="1"/>
</dbReference>